<dbReference type="NCBIfam" id="TIGR00801">
    <property type="entry name" value="ncs2"/>
    <property type="match status" value="1"/>
</dbReference>
<evidence type="ECO:0000313" key="8">
    <source>
        <dbReference type="EMBL" id="KAF0807375.1"/>
    </source>
</evidence>
<keyword evidence="6 7" id="KW-0472">Membrane</keyword>
<protein>
    <submittedName>
        <fullName evidence="8">Uracil transporter</fullName>
    </submittedName>
</protein>
<dbReference type="PANTHER" id="PTHR42810:SF2">
    <property type="entry name" value="PURINE PERMEASE C1399.01C-RELATED"/>
    <property type="match status" value="1"/>
</dbReference>
<keyword evidence="4 7" id="KW-0812">Transmembrane</keyword>
<comment type="similarity">
    <text evidence="2">Belongs to the nucleobase:cation symporter-2 (NCS2) (TC 2.A.40) family.</text>
</comment>
<dbReference type="PROSITE" id="PS01116">
    <property type="entry name" value="XANTH_URACIL_PERMASE"/>
    <property type="match status" value="1"/>
</dbReference>
<dbReference type="RefSeq" id="WP_159660072.1">
    <property type="nucleotide sequence ID" value="NZ_AQPF01000004.1"/>
</dbReference>
<keyword evidence="3" id="KW-0813">Transport</keyword>
<sequence>MSATPGFFAPRTVLVGAQMLFVAFGALVLMPLLTGLDPSVALFTAGVGTLLFQCITGFSIPVFLASSFVFIAPISHGVQAWGLPATMGALMVTAVVYVVLAALVRWRGPGFLHVLMPPVVTGPIIMVIGLSLAPTAVNMAMGMNGTGEERLFAYGPALTVSMVSLATTLLVVTLAKGFFRLLPIMVGVLCGYLSAVMLGMVDFSVVTERAWLAPPEFVLPTFEWQAIIFMVPVALAPAIEHVGDVLAISNVTGRDYVRKPGLHRTLLGDGVASVGAALVGGPPNTTYSEVTGAVMLTRVFDPRVMVWAAVFAIALSFLSRFGGLLQSIPAPVMGGILILMFGSIASVGMNTLIKAGVDLARQRNLVIVATTLVFGIGGMVVSGGGFTLQGISLCGLLAVLLNLLLPGRDPVVTDLRQEQAVVEDLIEHSRSKARSKD</sequence>
<comment type="subcellular location">
    <subcellularLocation>
        <location evidence="1">Membrane</location>
        <topology evidence="1">Multi-pass membrane protein</topology>
    </subcellularLocation>
</comment>
<comment type="caution">
    <text evidence="8">The sequence shown here is derived from an EMBL/GenBank/DDBJ whole genome shotgun (WGS) entry which is preliminary data.</text>
</comment>
<evidence type="ECO:0000313" key="9">
    <source>
        <dbReference type="Proteomes" id="UP000771797"/>
    </source>
</evidence>
<evidence type="ECO:0000256" key="2">
    <source>
        <dbReference type="ARBA" id="ARBA00008821"/>
    </source>
</evidence>
<feature type="transmembrane region" description="Helical" evidence="7">
    <location>
        <begin position="40"/>
        <end position="71"/>
    </location>
</feature>
<evidence type="ECO:0000256" key="5">
    <source>
        <dbReference type="ARBA" id="ARBA00022989"/>
    </source>
</evidence>
<gene>
    <name evidence="8" type="ORF">A6D6_00927</name>
</gene>
<dbReference type="EMBL" id="AQPF01000004">
    <property type="protein sequence ID" value="KAF0807375.1"/>
    <property type="molecule type" value="Genomic_DNA"/>
</dbReference>
<dbReference type="InterPro" id="IPR006042">
    <property type="entry name" value="Xan_ur_permease"/>
</dbReference>
<dbReference type="Proteomes" id="UP000771797">
    <property type="component" value="Unassembled WGS sequence"/>
</dbReference>
<feature type="transmembrane region" description="Helical" evidence="7">
    <location>
        <begin position="328"/>
        <end position="353"/>
    </location>
</feature>
<accession>A0ABQ6YBH1</accession>
<feature type="transmembrane region" description="Helical" evidence="7">
    <location>
        <begin position="12"/>
        <end position="33"/>
    </location>
</feature>
<feature type="transmembrane region" description="Helical" evidence="7">
    <location>
        <begin position="153"/>
        <end position="174"/>
    </location>
</feature>
<dbReference type="InterPro" id="IPR006043">
    <property type="entry name" value="NCS2"/>
</dbReference>
<evidence type="ECO:0000256" key="4">
    <source>
        <dbReference type="ARBA" id="ARBA00022692"/>
    </source>
</evidence>
<evidence type="ECO:0000256" key="6">
    <source>
        <dbReference type="ARBA" id="ARBA00023136"/>
    </source>
</evidence>
<name>A0ABQ6YBH1_9GAMM</name>
<organism evidence="8 9">
    <name type="scientific">Alcanivorax xiamenensis</name>
    <dbReference type="NCBI Taxonomy" id="1177156"/>
    <lineage>
        <taxon>Bacteria</taxon>
        <taxon>Pseudomonadati</taxon>
        <taxon>Pseudomonadota</taxon>
        <taxon>Gammaproteobacteria</taxon>
        <taxon>Oceanospirillales</taxon>
        <taxon>Alcanivoracaceae</taxon>
        <taxon>Alcanivorax</taxon>
    </lineage>
</organism>
<proteinExistence type="inferred from homology"/>
<dbReference type="Pfam" id="PF00860">
    <property type="entry name" value="Xan_ur_permease"/>
    <property type="match status" value="1"/>
</dbReference>
<feature type="transmembrane region" description="Helical" evidence="7">
    <location>
        <begin position="221"/>
        <end position="239"/>
    </location>
</feature>
<feature type="transmembrane region" description="Helical" evidence="7">
    <location>
        <begin position="181"/>
        <end position="201"/>
    </location>
</feature>
<feature type="transmembrane region" description="Helical" evidence="7">
    <location>
        <begin position="83"/>
        <end position="104"/>
    </location>
</feature>
<dbReference type="PANTHER" id="PTHR42810">
    <property type="entry name" value="PURINE PERMEASE C1399.01C-RELATED"/>
    <property type="match status" value="1"/>
</dbReference>
<feature type="transmembrane region" description="Helical" evidence="7">
    <location>
        <begin position="304"/>
        <end position="322"/>
    </location>
</feature>
<evidence type="ECO:0000256" key="3">
    <source>
        <dbReference type="ARBA" id="ARBA00022448"/>
    </source>
</evidence>
<evidence type="ECO:0000256" key="7">
    <source>
        <dbReference type="SAM" id="Phobius"/>
    </source>
</evidence>
<reference evidence="8 9" key="1">
    <citation type="submission" date="2012-09" db="EMBL/GenBank/DDBJ databases">
        <title>Genome Sequence of alkane-degrading Bacterium Alcanivorax sp. 6-D-6.</title>
        <authorList>
            <person name="Lai Q."/>
            <person name="Shao Z."/>
        </authorList>
    </citation>
    <scope>NUCLEOTIDE SEQUENCE [LARGE SCALE GENOMIC DNA]</scope>
    <source>
        <strain evidence="8 9">6-D-6</strain>
    </source>
</reference>
<feature type="transmembrane region" description="Helical" evidence="7">
    <location>
        <begin position="365"/>
        <end position="382"/>
    </location>
</feature>
<keyword evidence="9" id="KW-1185">Reference proteome</keyword>
<feature type="transmembrane region" description="Helical" evidence="7">
    <location>
        <begin position="111"/>
        <end position="133"/>
    </location>
</feature>
<evidence type="ECO:0000256" key="1">
    <source>
        <dbReference type="ARBA" id="ARBA00004141"/>
    </source>
</evidence>
<keyword evidence="5 7" id="KW-1133">Transmembrane helix</keyword>